<dbReference type="OrthoDB" id="9810365at2"/>
<dbReference type="InterPro" id="IPR009008">
    <property type="entry name" value="Val/Leu/Ile-tRNA-synth_edit"/>
</dbReference>
<dbReference type="AlphaFoldDB" id="D6YUU0"/>
<evidence type="ECO:0000256" key="5">
    <source>
        <dbReference type="ARBA" id="ARBA00022741"/>
    </source>
</evidence>
<dbReference type="SUPFAM" id="SSF52374">
    <property type="entry name" value="Nucleotidylyl transferase"/>
    <property type="match status" value="1"/>
</dbReference>
<comment type="similarity">
    <text evidence="1 12">Belongs to the class-I aminoacyl-tRNA synthetase family. IleS type 2 subfamily.</text>
</comment>
<dbReference type="PANTHER" id="PTHR42780">
    <property type="entry name" value="SOLEUCYL-TRNA SYNTHETASE"/>
    <property type="match status" value="1"/>
</dbReference>
<dbReference type="GO" id="GO:0008270">
    <property type="term" value="F:zinc ion binding"/>
    <property type="evidence" value="ECO:0007669"/>
    <property type="project" value="UniProtKB-UniRule"/>
</dbReference>
<keyword evidence="9 12" id="KW-0030">Aminoacyl-tRNA synthetase</keyword>
<dbReference type="RefSeq" id="WP_013181627.1">
    <property type="nucleotide sequence ID" value="NC_014225.1"/>
</dbReference>
<dbReference type="STRING" id="716544.wcw_0530"/>
<dbReference type="HOGENOM" id="CLU_001493_1_1_0"/>
<evidence type="ECO:0000256" key="3">
    <source>
        <dbReference type="ARBA" id="ARBA00022598"/>
    </source>
</evidence>
<dbReference type="InterPro" id="IPR001412">
    <property type="entry name" value="aa-tRNA-synth_I_CS"/>
</dbReference>
<evidence type="ECO:0000259" key="13">
    <source>
        <dbReference type="Pfam" id="PF00133"/>
    </source>
</evidence>
<dbReference type="Pfam" id="PF00133">
    <property type="entry name" value="tRNA-synt_1"/>
    <property type="match status" value="1"/>
</dbReference>
<accession>D6YUU0</accession>
<dbReference type="InterPro" id="IPR033709">
    <property type="entry name" value="Anticodon_Ile_ABEc"/>
</dbReference>
<dbReference type="FunFam" id="3.40.50.620:FF:000241">
    <property type="entry name" value="Isoleucine--tRNA ligase"/>
    <property type="match status" value="1"/>
</dbReference>
<dbReference type="Proteomes" id="UP000001505">
    <property type="component" value="Chromosome"/>
</dbReference>
<dbReference type="EC" id="6.1.1.5" evidence="12"/>
<evidence type="ECO:0000256" key="9">
    <source>
        <dbReference type="ARBA" id="ARBA00023146"/>
    </source>
</evidence>
<organism evidence="15 16">
    <name type="scientific">Waddlia chondrophila (strain ATCC VR-1470 / WSU 86-1044)</name>
    <dbReference type="NCBI Taxonomy" id="716544"/>
    <lineage>
        <taxon>Bacteria</taxon>
        <taxon>Pseudomonadati</taxon>
        <taxon>Chlamydiota</taxon>
        <taxon>Chlamydiia</taxon>
        <taxon>Parachlamydiales</taxon>
        <taxon>Waddliaceae</taxon>
        <taxon>Waddlia</taxon>
    </lineage>
</organism>
<feature type="binding site" evidence="12">
    <location>
        <position position="592"/>
    </location>
    <ligand>
        <name>ATP</name>
        <dbReference type="ChEBI" id="CHEBI:30616"/>
    </ligand>
</feature>
<keyword evidence="16" id="KW-1185">Reference proteome</keyword>
<proteinExistence type="inferred from homology"/>
<dbReference type="GO" id="GO:0000049">
    <property type="term" value="F:tRNA binding"/>
    <property type="evidence" value="ECO:0007669"/>
    <property type="project" value="InterPro"/>
</dbReference>
<evidence type="ECO:0000259" key="14">
    <source>
        <dbReference type="Pfam" id="PF08264"/>
    </source>
</evidence>
<dbReference type="InterPro" id="IPR013155">
    <property type="entry name" value="M/V/L/I-tRNA-synth_anticd-bd"/>
</dbReference>
<dbReference type="Gene3D" id="1.10.730.10">
    <property type="entry name" value="Isoleucyl-tRNA Synthetase, Domain 1"/>
    <property type="match status" value="1"/>
</dbReference>
<evidence type="ECO:0000256" key="1">
    <source>
        <dbReference type="ARBA" id="ARBA00007078"/>
    </source>
</evidence>
<dbReference type="InterPro" id="IPR023586">
    <property type="entry name" value="Ile-tRNA-ligase_type2"/>
</dbReference>
<evidence type="ECO:0000256" key="12">
    <source>
        <dbReference type="HAMAP-Rule" id="MF_02003"/>
    </source>
</evidence>
<dbReference type="InterPro" id="IPR014729">
    <property type="entry name" value="Rossmann-like_a/b/a_fold"/>
</dbReference>
<dbReference type="GO" id="GO:0005524">
    <property type="term" value="F:ATP binding"/>
    <property type="evidence" value="ECO:0007669"/>
    <property type="project" value="UniProtKB-UniRule"/>
</dbReference>
<dbReference type="InterPro" id="IPR009080">
    <property type="entry name" value="tRNAsynth_Ia_anticodon-bd"/>
</dbReference>
<sequence length="1037" mass="119816">MFDEIQQESFDEREKRILDSWERDQIFEKSVENRKNHPQFSFYDGPPFATGLPHYGHFLAGTIKDVVLRYKTMKGFYAPRRFGWDCHGLPVEYEVEKANNLSGSGSIEDFGIAKFNEACRSIVLRYTEEWKDQVKRMGRWVDFGNTYRTMDLNFMESVWWVFKQLYEKGLVYQGHKVMPFSAKLGTPLSNFEAGENYKEVDDPSLTVAFDVEGEENTCFLAWTTTPWTLISNLALMVGPDVDYVKIKDADNGKFYILAKDCLGTYYKNDEGYEIVQTVKGSELAGKKYCPLFNYFKDQENAFQVLLEESVDLSEGTGIVHSAPAFGEVDFYACERAGIGLVCPVDNNGRYTNEIPEYTGMFVKDADKQIIKRLKEMGRVVHHGTCRHRYPFCWRSDTPLIYKAVSTWFVSVEKIKDAMLANNDKIHWMPEHLKEGRFGKWLEGARDWAISRNRYWGTPIPLWIADDGEIYVAGSIHELEVATNTEITDLHRHFIDDLTFIRNGKTFKRIPEVFDCWFESGSMPYAQNHYPFNNRALFESNFPADFIAEGLDQTRGWFYTLTVLSTALFNKPAFKNVVVNGIVLAEDGNKMSKRLKNYPDPMDVVKKYGADAIRLYMMHSGAVKGEDLRFQEKGVELILRQIFIPFWNAYSFFVTYARIYDWKPSDSYPHPQAVIDRWILSMVNKLNRDVEAGMDEYNLSRAVEPFIGFIDQLTNWYIRRSRRRFWEEEATRDRDEAFQTLYQVLLALTKIAAPFVPFISDAIYRNLRSKGDPESAHLCDYPQYHPESRDEKLEAEMFVVQKTVSLGHALRKEYKMKVRQPLPAVHVASSNPQVLEFLCEQRHLVADELNVKEVIFSSDETDFVRLKAKPNFRTLGRRLGKLMKPAQEVISKFSSAELEKLRSGQALRVILEGEEMELTSEDVEVEREVREGLIAANEGEITIALDTSLNESLVIEGLAREVVNKINSMRRDGGFDVTDRIHVKIQTTDKVRTCFEVHGDYICNEVLALSVDFQECDGIQWDLNGEDARILIEKVEQK</sequence>
<dbReference type="GO" id="GO:0006428">
    <property type="term" value="P:isoleucyl-tRNA aminoacylation"/>
    <property type="evidence" value="ECO:0007669"/>
    <property type="project" value="UniProtKB-UniRule"/>
</dbReference>
<keyword evidence="2 12" id="KW-0963">Cytoplasm</keyword>
<gene>
    <name evidence="12 15" type="primary">ileS</name>
    <name evidence="15" type="ordered locus">wcw_0530</name>
</gene>
<name>D6YUU0_WADCW</name>
<reference evidence="15 16" key="1">
    <citation type="journal article" date="2010" name="PLoS ONE">
        <title>The Waddlia genome: a window into chlamydial biology.</title>
        <authorList>
            <person name="Bertelli C."/>
            <person name="Collyn F."/>
            <person name="Croxatto A."/>
            <person name="Ruckert C."/>
            <person name="Polkinghorne A."/>
            <person name="Kebbi-Beghdadi C."/>
            <person name="Goesmann A."/>
            <person name="Vaughan L."/>
            <person name="Greub G."/>
        </authorList>
    </citation>
    <scope>NUCLEOTIDE SEQUENCE [LARGE SCALE GENOMIC DNA]</scope>
    <source>
        <strain evidence="16">ATCC VR-1470 / WSU 86-1044</strain>
    </source>
</reference>
<evidence type="ECO:0000256" key="11">
    <source>
        <dbReference type="ARBA" id="ARBA00048359"/>
    </source>
</evidence>
<evidence type="ECO:0000256" key="6">
    <source>
        <dbReference type="ARBA" id="ARBA00022833"/>
    </source>
</evidence>
<dbReference type="EMBL" id="CP001928">
    <property type="protein sequence ID" value="ADI37901.1"/>
    <property type="molecule type" value="Genomic_DNA"/>
</dbReference>
<dbReference type="PANTHER" id="PTHR42780:SF1">
    <property type="entry name" value="ISOLEUCINE--TRNA LIGASE, CYTOPLASMIC"/>
    <property type="match status" value="1"/>
</dbReference>
<dbReference type="SUPFAM" id="SSF47323">
    <property type="entry name" value="Anticodon-binding domain of a subclass of class I aminoacyl-tRNA synthetases"/>
    <property type="match status" value="1"/>
</dbReference>
<dbReference type="NCBIfam" id="TIGR00392">
    <property type="entry name" value="ileS"/>
    <property type="match status" value="1"/>
</dbReference>
<dbReference type="SUPFAM" id="SSF50677">
    <property type="entry name" value="ValRS/IleRS/LeuRS editing domain"/>
    <property type="match status" value="1"/>
</dbReference>
<feature type="short sequence motif" description="'HIGH' region" evidence="12">
    <location>
        <begin position="47"/>
        <end position="57"/>
    </location>
</feature>
<evidence type="ECO:0000313" key="15">
    <source>
        <dbReference type="EMBL" id="ADI37901.1"/>
    </source>
</evidence>
<keyword evidence="3 12" id="KW-0436">Ligase</keyword>
<dbReference type="GO" id="GO:0004822">
    <property type="term" value="F:isoleucine-tRNA ligase activity"/>
    <property type="evidence" value="ECO:0007669"/>
    <property type="project" value="UniProtKB-UniRule"/>
</dbReference>
<dbReference type="InterPro" id="IPR002301">
    <property type="entry name" value="Ile-tRNA-ligase"/>
</dbReference>
<feature type="domain" description="Methionyl/Valyl/Leucyl/Isoleucyl-tRNA synthetase anticodon-binding" evidence="14">
    <location>
        <begin position="675"/>
        <end position="823"/>
    </location>
</feature>
<dbReference type="eggNOG" id="COG0060">
    <property type="taxonomic scope" value="Bacteria"/>
</dbReference>
<comment type="cofactor">
    <cofactor evidence="12">
        <name>Zn(2+)</name>
        <dbReference type="ChEBI" id="CHEBI:29105"/>
    </cofactor>
</comment>
<dbReference type="KEGG" id="wch:wcw_0530"/>
<evidence type="ECO:0000256" key="10">
    <source>
        <dbReference type="ARBA" id="ARBA00025217"/>
    </source>
</evidence>
<comment type="domain">
    <text evidence="12">IleRS has two distinct active sites: one for aminoacylation and one for editing. The misactivated valine is translocated from the active site to the editing site, which sterically excludes the correctly activated isoleucine. The single editing site contains two valyl binding pockets, one specific for each substrate (Val-AMP or Val-tRNA(Ile)).</text>
</comment>
<comment type="subunit">
    <text evidence="12">Monomer.</text>
</comment>
<dbReference type="GO" id="GO:0005737">
    <property type="term" value="C:cytoplasm"/>
    <property type="evidence" value="ECO:0007669"/>
    <property type="project" value="UniProtKB-SubCell"/>
</dbReference>
<dbReference type="FunFam" id="3.40.50.620:FF:000133">
    <property type="entry name" value="Isoleucyl-tRNA synthetase, cytoplasmic"/>
    <property type="match status" value="1"/>
</dbReference>
<keyword evidence="4 12" id="KW-0479">Metal-binding</keyword>
<keyword evidence="6 12" id="KW-0862">Zinc</keyword>
<evidence type="ECO:0000256" key="4">
    <source>
        <dbReference type="ARBA" id="ARBA00022723"/>
    </source>
</evidence>
<comment type="catalytic activity">
    <reaction evidence="11 12">
        <text>tRNA(Ile) + L-isoleucine + ATP = L-isoleucyl-tRNA(Ile) + AMP + diphosphate</text>
        <dbReference type="Rhea" id="RHEA:11060"/>
        <dbReference type="Rhea" id="RHEA-COMP:9666"/>
        <dbReference type="Rhea" id="RHEA-COMP:9695"/>
        <dbReference type="ChEBI" id="CHEBI:30616"/>
        <dbReference type="ChEBI" id="CHEBI:33019"/>
        <dbReference type="ChEBI" id="CHEBI:58045"/>
        <dbReference type="ChEBI" id="CHEBI:78442"/>
        <dbReference type="ChEBI" id="CHEBI:78528"/>
        <dbReference type="ChEBI" id="CHEBI:456215"/>
        <dbReference type="EC" id="6.1.1.5"/>
    </reaction>
</comment>
<dbReference type="HAMAP" id="MF_02003">
    <property type="entry name" value="Ile_tRNA_synth_type2"/>
    <property type="match status" value="1"/>
</dbReference>
<dbReference type="Pfam" id="PF19302">
    <property type="entry name" value="DUF5915"/>
    <property type="match status" value="1"/>
</dbReference>
<dbReference type="Gene3D" id="3.40.50.620">
    <property type="entry name" value="HUPs"/>
    <property type="match status" value="2"/>
</dbReference>
<protein>
    <recommendedName>
        <fullName evidence="12">Isoleucine--tRNA ligase</fullName>
        <ecNumber evidence="12">6.1.1.5</ecNumber>
    </recommendedName>
    <alternativeName>
        <fullName evidence="12">Isoleucyl-tRNA synthetase</fullName>
        <shortName evidence="12">IleRS</shortName>
    </alternativeName>
</protein>
<dbReference type="PROSITE" id="PS00178">
    <property type="entry name" value="AA_TRNA_LIGASE_I"/>
    <property type="match status" value="1"/>
</dbReference>
<comment type="subcellular location">
    <subcellularLocation>
        <location evidence="12">Cytoplasm</location>
    </subcellularLocation>
</comment>
<dbReference type="GO" id="GO:0002161">
    <property type="term" value="F:aminoacyl-tRNA deacylase activity"/>
    <property type="evidence" value="ECO:0007669"/>
    <property type="project" value="InterPro"/>
</dbReference>
<evidence type="ECO:0000256" key="7">
    <source>
        <dbReference type="ARBA" id="ARBA00022840"/>
    </source>
</evidence>
<dbReference type="PRINTS" id="PR00984">
    <property type="entry name" value="TRNASYNTHILE"/>
</dbReference>
<evidence type="ECO:0000313" key="16">
    <source>
        <dbReference type="Proteomes" id="UP000001505"/>
    </source>
</evidence>
<keyword evidence="8 12" id="KW-0648">Protein biosynthesis</keyword>
<comment type="function">
    <text evidence="10 12">Catalyzes the attachment of isoleucine to tRNA(Ile). As IleRS can inadvertently accommodate and process structurally similar amino acids such as valine, to avoid such errors it has two additional distinct tRNA(Ile)-dependent editing activities. One activity is designated as 'pretransfer' editing and involves the hydrolysis of activated Val-AMP. The other activity is designated 'posttransfer' editing and involves deacylation of mischarged Val-tRNA(Ile).</text>
</comment>
<feature type="short sequence motif" description="'KMSKS' region" evidence="12">
    <location>
        <begin position="589"/>
        <end position="593"/>
    </location>
</feature>
<dbReference type="InterPro" id="IPR002300">
    <property type="entry name" value="aa-tRNA-synth_Ia"/>
</dbReference>
<evidence type="ECO:0000256" key="2">
    <source>
        <dbReference type="ARBA" id="ARBA00022490"/>
    </source>
</evidence>
<dbReference type="Pfam" id="PF08264">
    <property type="entry name" value="Anticodon_1"/>
    <property type="match status" value="1"/>
</dbReference>
<dbReference type="CDD" id="cd07961">
    <property type="entry name" value="Anticodon_Ia_Ile_ABEc"/>
    <property type="match status" value="1"/>
</dbReference>
<dbReference type="CDD" id="cd00818">
    <property type="entry name" value="IleRS_core"/>
    <property type="match status" value="1"/>
</dbReference>
<feature type="domain" description="Aminoacyl-tRNA synthetase class Ia" evidence="13">
    <location>
        <begin position="17"/>
        <end position="624"/>
    </location>
</feature>
<keyword evidence="7 12" id="KW-0067">ATP-binding</keyword>
<evidence type="ECO:0000256" key="8">
    <source>
        <dbReference type="ARBA" id="ARBA00022917"/>
    </source>
</evidence>
<keyword evidence="5 12" id="KW-0547">Nucleotide-binding</keyword>